<dbReference type="InterPro" id="IPR050364">
    <property type="entry name" value="Cytochrome_P450_fung"/>
</dbReference>
<dbReference type="InParanoid" id="A0A0C2WW26"/>
<sequence length="122" mass="14025">MTCTRVLHTEGCVSFSAINKDPEKYPDPERLIQESNTDGTLNDDTASYSFGFERRICPGRHIADYVWRRFAVARRLSQLWLTFACILATFDICKAKDDNDNEIDIDPDAYADFMTTSQRDKT</sequence>
<keyword evidence="6" id="KW-0408">Iron</keyword>
<dbReference type="GO" id="GO:0004497">
    <property type="term" value="F:monooxygenase activity"/>
    <property type="evidence" value="ECO:0007669"/>
    <property type="project" value="UniProtKB-KW"/>
</dbReference>
<dbReference type="SUPFAM" id="SSF48264">
    <property type="entry name" value="Cytochrome P450"/>
    <property type="match status" value="1"/>
</dbReference>
<dbReference type="HOGENOM" id="CLU_001570_20_2_1"/>
<dbReference type="EMBL" id="KN818297">
    <property type="protein sequence ID" value="KIL60533.1"/>
    <property type="molecule type" value="Genomic_DNA"/>
</dbReference>
<dbReference type="PANTHER" id="PTHR46300">
    <property type="entry name" value="P450, PUTATIVE (EUROFUNG)-RELATED-RELATED"/>
    <property type="match status" value="1"/>
</dbReference>
<evidence type="ECO:0008006" key="10">
    <source>
        <dbReference type="Google" id="ProtNLM"/>
    </source>
</evidence>
<keyword evidence="5" id="KW-0560">Oxidoreductase</keyword>
<protein>
    <recommendedName>
        <fullName evidence="10">Cytochrome P450</fullName>
    </recommendedName>
</protein>
<keyword evidence="7" id="KW-0503">Monooxygenase</keyword>
<dbReference type="GO" id="GO:0016705">
    <property type="term" value="F:oxidoreductase activity, acting on paired donors, with incorporation or reduction of molecular oxygen"/>
    <property type="evidence" value="ECO:0007669"/>
    <property type="project" value="InterPro"/>
</dbReference>
<dbReference type="Gene3D" id="1.10.630.10">
    <property type="entry name" value="Cytochrome P450"/>
    <property type="match status" value="1"/>
</dbReference>
<dbReference type="STRING" id="946122.A0A0C2WW26"/>
<comment type="cofactor">
    <cofactor evidence="1">
        <name>heme</name>
        <dbReference type="ChEBI" id="CHEBI:30413"/>
    </cofactor>
</comment>
<evidence type="ECO:0000256" key="6">
    <source>
        <dbReference type="ARBA" id="ARBA00023004"/>
    </source>
</evidence>
<reference evidence="8 9" key="1">
    <citation type="submission" date="2014-04" db="EMBL/GenBank/DDBJ databases">
        <title>Evolutionary Origins and Diversification of the Mycorrhizal Mutualists.</title>
        <authorList>
            <consortium name="DOE Joint Genome Institute"/>
            <consortium name="Mycorrhizal Genomics Consortium"/>
            <person name="Kohler A."/>
            <person name="Kuo A."/>
            <person name="Nagy L.G."/>
            <person name="Floudas D."/>
            <person name="Copeland A."/>
            <person name="Barry K.W."/>
            <person name="Cichocki N."/>
            <person name="Veneault-Fourrey C."/>
            <person name="LaButti K."/>
            <person name="Lindquist E.A."/>
            <person name="Lipzen A."/>
            <person name="Lundell T."/>
            <person name="Morin E."/>
            <person name="Murat C."/>
            <person name="Riley R."/>
            <person name="Ohm R."/>
            <person name="Sun H."/>
            <person name="Tunlid A."/>
            <person name="Henrissat B."/>
            <person name="Grigoriev I.V."/>
            <person name="Hibbett D.S."/>
            <person name="Martin F."/>
        </authorList>
    </citation>
    <scope>NUCLEOTIDE SEQUENCE [LARGE SCALE GENOMIC DNA]</scope>
    <source>
        <strain evidence="8 9">Koide BX008</strain>
    </source>
</reference>
<evidence type="ECO:0000256" key="5">
    <source>
        <dbReference type="ARBA" id="ARBA00023002"/>
    </source>
</evidence>
<keyword evidence="9" id="KW-1185">Reference proteome</keyword>
<evidence type="ECO:0000313" key="9">
    <source>
        <dbReference type="Proteomes" id="UP000054549"/>
    </source>
</evidence>
<keyword evidence="4" id="KW-0479">Metal-binding</keyword>
<evidence type="ECO:0000256" key="1">
    <source>
        <dbReference type="ARBA" id="ARBA00001971"/>
    </source>
</evidence>
<dbReference type="AlphaFoldDB" id="A0A0C2WW26"/>
<evidence type="ECO:0000256" key="4">
    <source>
        <dbReference type="ARBA" id="ARBA00022723"/>
    </source>
</evidence>
<keyword evidence="3" id="KW-0349">Heme</keyword>
<evidence type="ECO:0000256" key="3">
    <source>
        <dbReference type="ARBA" id="ARBA00022617"/>
    </source>
</evidence>
<comment type="similarity">
    <text evidence="2">Belongs to the cytochrome P450 family.</text>
</comment>
<accession>A0A0C2WW26</accession>
<dbReference type="InterPro" id="IPR036396">
    <property type="entry name" value="Cyt_P450_sf"/>
</dbReference>
<organism evidence="8 9">
    <name type="scientific">Amanita muscaria (strain Koide BX008)</name>
    <dbReference type="NCBI Taxonomy" id="946122"/>
    <lineage>
        <taxon>Eukaryota</taxon>
        <taxon>Fungi</taxon>
        <taxon>Dikarya</taxon>
        <taxon>Basidiomycota</taxon>
        <taxon>Agaricomycotina</taxon>
        <taxon>Agaricomycetes</taxon>
        <taxon>Agaricomycetidae</taxon>
        <taxon>Agaricales</taxon>
        <taxon>Pluteineae</taxon>
        <taxon>Amanitaceae</taxon>
        <taxon>Amanita</taxon>
    </lineage>
</organism>
<evidence type="ECO:0000256" key="7">
    <source>
        <dbReference type="ARBA" id="ARBA00023033"/>
    </source>
</evidence>
<dbReference type="GO" id="GO:0020037">
    <property type="term" value="F:heme binding"/>
    <property type="evidence" value="ECO:0007669"/>
    <property type="project" value="InterPro"/>
</dbReference>
<name>A0A0C2WW26_AMAMK</name>
<evidence type="ECO:0000313" key="8">
    <source>
        <dbReference type="EMBL" id="KIL60533.1"/>
    </source>
</evidence>
<proteinExistence type="inferred from homology"/>
<dbReference type="Proteomes" id="UP000054549">
    <property type="component" value="Unassembled WGS sequence"/>
</dbReference>
<dbReference type="OrthoDB" id="3934656at2759"/>
<gene>
    <name evidence="8" type="ORF">M378DRAFT_168024</name>
</gene>
<dbReference type="GO" id="GO:0005506">
    <property type="term" value="F:iron ion binding"/>
    <property type="evidence" value="ECO:0007669"/>
    <property type="project" value="InterPro"/>
</dbReference>
<evidence type="ECO:0000256" key="2">
    <source>
        <dbReference type="ARBA" id="ARBA00010617"/>
    </source>
</evidence>